<dbReference type="PROSITE" id="PS51767">
    <property type="entry name" value="PEPTIDASE_A1"/>
    <property type="match status" value="1"/>
</dbReference>
<evidence type="ECO:0000256" key="4">
    <source>
        <dbReference type="RuleBase" id="RU000454"/>
    </source>
</evidence>
<dbReference type="Proteomes" id="UP000027456">
    <property type="component" value="Unassembled WGS sequence"/>
</dbReference>
<evidence type="ECO:0000313" key="6">
    <source>
        <dbReference type="EMBL" id="KEP48488.1"/>
    </source>
</evidence>
<dbReference type="EMBL" id="AZST01000506">
    <property type="protein sequence ID" value="KEP48488.1"/>
    <property type="molecule type" value="Genomic_DNA"/>
</dbReference>
<reference evidence="6 7" key="1">
    <citation type="submission" date="2013-12" db="EMBL/GenBank/DDBJ databases">
        <authorList>
            <person name="Cubeta M."/>
            <person name="Pakala S."/>
            <person name="Fedorova N."/>
            <person name="Thomas E."/>
            <person name="Dean R."/>
            <person name="Jabaji S."/>
            <person name="Neate S."/>
            <person name="Toda T."/>
            <person name="Tavantzis S."/>
            <person name="Vilgalys R."/>
            <person name="Bharathan N."/>
            <person name="Pakala S."/>
            <person name="Losada L.S."/>
            <person name="Zafar N."/>
            <person name="Nierman W."/>
        </authorList>
    </citation>
    <scope>NUCLEOTIDE SEQUENCE [LARGE SCALE GENOMIC DNA]</scope>
    <source>
        <strain evidence="6 7">123E</strain>
    </source>
</reference>
<dbReference type="HOGENOM" id="CLU_062498_0_0_1"/>
<protein>
    <submittedName>
        <fullName evidence="6">Aspartyl protease</fullName>
    </submittedName>
</protein>
<dbReference type="Gene3D" id="2.40.70.10">
    <property type="entry name" value="Acid Proteases"/>
    <property type="match status" value="2"/>
</dbReference>
<evidence type="ECO:0000256" key="3">
    <source>
        <dbReference type="PIRSR" id="PIRSR601461-2"/>
    </source>
</evidence>
<evidence type="ECO:0000259" key="5">
    <source>
        <dbReference type="PROSITE" id="PS51767"/>
    </source>
</evidence>
<dbReference type="GO" id="GO:0000324">
    <property type="term" value="C:fungal-type vacuole"/>
    <property type="evidence" value="ECO:0007669"/>
    <property type="project" value="TreeGrafter"/>
</dbReference>
<keyword evidence="4" id="KW-0378">Hydrolase</keyword>
<dbReference type="PROSITE" id="PS00141">
    <property type="entry name" value="ASP_PROTEASE"/>
    <property type="match status" value="1"/>
</dbReference>
<dbReference type="STRING" id="1423351.A0A074RV10"/>
<dbReference type="GO" id="GO:0006508">
    <property type="term" value="P:proteolysis"/>
    <property type="evidence" value="ECO:0007669"/>
    <property type="project" value="UniProtKB-KW"/>
</dbReference>
<dbReference type="Pfam" id="PF00026">
    <property type="entry name" value="Asp"/>
    <property type="match status" value="1"/>
</dbReference>
<evidence type="ECO:0000256" key="1">
    <source>
        <dbReference type="ARBA" id="ARBA00007447"/>
    </source>
</evidence>
<keyword evidence="2 4" id="KW-0064">Aspartyl protease</keyword>
<keyword evidence="7" id="KW-1185">Reference proteome</keyword>
<dbReference type="InterPro" id="IPR021109">
    <property type="entry name" value="Peptidase_aspartic_dom_sf"/>
</dbReference>
<proteinExistence type="inferred from homology"/>
<feature type="disulfide bond" evidence="3">
    <location>
        <begin position="201"/>
        <end position="238"/>
    </location>
</feature>
<dbReference type="InterPro" id="IPR001461">
    <property type="entry name" value="Aspartic_peptidase_A1"/>
</dbReference>
<dbReference type="PRINTS" id="PR00792">
    <property type="entry name" value="PEPSIN"/>
</dbReference>
<sequence>MRETVDYLGTNVVSGEVWSDKVTIQNITFPTPQRFINADRSDEATLPAGGILGLAFRPLALGNTSIYDASFHPTQLPDHRIGIYLGNVKDTDSNPSPQTNGIVTFGGSHEDKYGAEPLKWINVLPAYSGHYTYWYVPINGVKTSRHTSTGPYETNFPTQRGGAIFDTGASLISVPRSIISDLSSALGYNYTAIVQGYRPLCSEVATYNASLTLTFGDVEITVTSNDLYKPGYTADEYCWPPFQAWDSPNWLIGQVYLYPFYSVWDLGGWNVSKASDGQPRIGLSHLKEGYKPRSV</sequence>
<dbReference type="AlphaFoldDB" id="A0A074RV10"/>
<dbReference type="PANTHER" id="PTHR47966">
    <property type="entry name" value="BETA-SITE APP-CLEAVING ENZYME, ISOFORM A-RELATED"/>
    <property type="match status" value="1"/>
</dbReference>
<dbReference type="CDD" id="cd05471">
    <property type="entry name" value="pepsin_like"/>
    <property type="match status" value="1"/>
</dbReference>
<name>A0A074RV10_9AGAM</name>
<evidence type="ECO:0000313" key="7">
    <source>
        <dbReference type="Proteomes" id="UP000027456"/>
    </source>
</evidence>
<gene>
    <name evidence="6" type="ORF">V565_123470</name>
</gene>
<keyword evidence="3" id="KW-1015">Disulfide bond</keyword>
<dbReference type="SUPFAM" id="SSF50630">
    <property type="entry name" value="Acid proteases"/>
    <property type="match status" value="1"/>
</dbReference>
<dbReference type="InterPro" id="IPR034164">
    <property type="entry name" value="Pepsin-like_dom"/>
</dbReference>
<keyword evidence="4 6" id="KW-0645">Protease</keyword>
<dbReference type="GO" id="GO:0004190">
    <property type="term" value="F:aspartic-type endopeptidase activity"/>
    <property type="evidence" value="ECO:0007669"/>
    <property type="project" value="UniProtKB-KW"/>
</dbReference>
<dbReference type="InterPro" id="IPR033121">
    <property type="entry name" value="PEPTIDASE_A1"/>
</dbReference>
<accession>A0A074RV10</accession>
<comment type="caution">
    <text evidence="6">The sequence shown here is derived from an EMBL/GenBank/DDBJ whole genome shotgun (WGS) entry which is preliminary data.</text>
</comment>
<dbReference type="PANTHER" id="PTHR47966:SF68">
    <property type="entry name" value="PEPTIDASE A1 DOMAIN-CONTAINING PROTEIN"/>
    <property type="match status" value="1"/>
</dbReference>
<dbReference type="OrthoDB" id="771136at2759"/>
<evidence type="ECO:0000256" key="2">
    <source>
        <dbReference type="ARBA" id="ARBA00022750"/>
    </source>
</evidence>
<feature type="domain" description="Peptidase A1" evidence="5">
    <location>
        <begin position="1"/>
        <end position="274"/>
    </location>
</feature>
<dbReference type="InterPro" id="IPR001969">
    <property type="entry name" value="Aspartic_peptidase_AS"/>
</dbReference>
<comment type="similarity">
    <text evidence="1 4">Belongs to the peptidase A1 family.</text>
</comment>
<organism evidence="6 7">
    <name type="scientific">Rhizoctonia solani 123E</name>
    <dbReference type="NCBI Taxonomy" id="1423351"/>
    <lineage>
        <taxon>Eukaryota</taxon>
        <taxon>Fungi</taxon>
        <taxon>Dikarya</taxon>
        <taxon>Basidiomycota</taxon>
        <taxon>Agaricomycotina</taxon>
        <taxon>Agaricomycetes</taxon>
        <taxon>Cantharellales</taxon>
        <taxon>Ceratobasidiaceae</taxon>
        <taxon>Rhizoctonia</taxon>
    </lineage>
</organism>